<dbReference type="OrthoDB" id="6585706at2759"/>
<evidence type="ECO:0000256" key="1">
    <source>
        <dbReference type="SAM" id="Phobius"/>
    </source>
</evidence>
<keyword evidence="1" id="KW-1133">Transmembrane helix</keyword>
<keyword evidence="1" id="KW-0812">Transmembrane</keyword>
<reference evidence="2" key="2">
    <citation type="submission" date="2022-10" db="EMBL/GenBank/DDBJ databases">
        <authorList>
            <consortium name="ENA_rothamsted_submissions"/>
            <consortium name="culmorum"/>
            <person name="King R."/>
        </authorList>
    </citation>
    <scope>NUCLEOTIDE SEQUENCE</scope>
</reference>
<evidence type="ECO:0000313" key="2">
    <source>
        <dbReference type="EMBL" id="CAG9805002.1"/>
    </source>
</evidence>
<sequence>MPKTDKKNLMDDDLSNESVEELRARLNAMKRLVAERQQTTNATPDRTEFWTPNTKQSTGIIDGNFLSIAFGGTLLTIICVSIYAFYNLYNAVLKKFPSRHTEL</sequence>
<evidence type="ECO:0000313" key="3">
    <source>
        <dbReference type="Proteomes" id="UP001153620"/>
    </source>
</evidence>
<dbReference type="AlphaFoldDB" id="A0A9N9RWB1"/>
<dbReference type="Proteomes" id="UP001153620">
    <property type="component" value="Chromosome 2"/>
</dbReference>
<organism evidence="2 3">
    <name type="scientific">Chironomus riparius</name>
    <dbReference type="NCBI Taxonomy" id="315576"/>
    <lineage>
        <taxon>Eukaryota</taxon>
        <taxon>Metazoa</taxon>
        <taxon>Ecdysozoa</taxon>
        <taxon>Arthropoda</taxon>
        <taxon>Hexapoda</taxon>
        <taxon>Insecta</taxon>
        <taxon>Pterygota</taxon>
        <taxon>Neoptera</taxon>
        <taxon>Endopterygota</taxon>
        <taxon>Diptera</taxon>
        <taxon>Nematocera</taxon>
        <taxon>Chironomoidea</taxon>
        <taxon>Chironomidae</taxon>
        <taxon>Chironominae</taxon>
        <taxon>Chironomus</taxon>
    </lineage>
</organism>
<name>A0A9N9RWB1_9DIPT</name>
<proteinExistence type="predicted"/>
<keyword evidence="3" id="KW-1185">Reference proteome</keyword>
<dbReference type="EMBL" id="OU895878">
    <property type="protein sequence ID" value="CAG9805002.1"/>
    <property type="molecule type" value="Genomic_DNA"/>
</dbReference>
<gene>
    <name evidence="2" type="ORF">CHIRRI_LOCUS7879</name>
</gene>
<protein>
    <submittedName>
        <fullName evidence="2">Uncharacterized protein</fullName>
    </submittedName>
</protein>
<feature type="transmembrane region" description="Helical" evidence="1">
    <location>
        <begin position="65"/>
        <end position="86"/>
    </location>
</feature>
<accession>A0A9N9RWB1</accession>
<reference evidence="2" key="1">
    <citation type="submission" date="2022-01" db="EMBL/GenBank/DDBJ databases">
        <authorList>
            <person name="King R."/>
        </authorList>
    </citation>
    <scope>NUCLEOTIDE SEQUENCE</scope>
</reference>
<keyword evidence="1" id="KW-0472">Membrane</keyword>